<feature type="domain" description="4Fe-4S Wbl-type" evidence="12">
    <location>
        <begin position="12"/>
        <end position="68"/>
    </location>
</feature>
<gene>
    <name evidence="11" type="primary">whiB</name>
    <name evidence="13" type="ORF">ACFPJ6_14300</name>
</gene>
<comment type="subcellular location">
    <subcellularLocation>
        <location evidence="1 11">Cytoplasm</location>
    </subcellularLocation>
</comment>
<comment type="function">
    <text evidence="11">Acts as a transcriptional regulator. Probably redox-responsive. The apo- but not holo-form probably binds DNA.</text>
</comment>
<name>A0ABW0GQG4_9MICO</name>
<keyword evidence="9 11" id="KW-1015">Disulfide bond</keyword>
<evidence type="ECO:0000256" key="9">
    <source>
        <dbReference type="ARBA" id="ARBA00023157"/>
    </source>
</evidence>
<evidence type="ECO:0000256" key="3">
    <source>
        <dbReference type="ARBA" id="ARBA00022485"/>
    </source>
</evidence>
<keyword evidence="10 11" id="KW-0804">Transcription</keyword>
<evidence type="ECO:0000313" key="14">
    <source>
        <dbReference type="Proteomes" id="UP001596122"/>
    </source>
</evidence>
<evidence type="ECO:0000256" key="8">
    <source>
        <dbReference type="ARBA" id="ARBA00023125"/>
    </source>
</evidence>
<keyword evidence="3 11" id="KW-0004">4Fe-4S</keyword>
<evidence type="ECO:0000256" key="6">
    <source>
        <dbReference type="ARBA" id="ARBA00023014"/>
    </source>
</evidence>
<comment type="cofactor">
    <cofactor evidence="11">
        <name>[4Fe-4S] cluster</name>
        <dbReference type="ChEBI" id="CHEBI:49883"/>
    </cofactor>
    <text evidence="11">Binds 1 [4Fe-4S] cluster per subunit. Following nitrosylation of the [4Fe-4S] cluster binds 1 [4Fe-8(NO)] cluster per subunit.</text>
</comment>
<dbReference type="HAMAP" id="MF_01479">
    <property type="entry name" value="WhiB"/>
    <property type="match status" value="1"/>
</dbReference>
<comment type="caution">
    <text evidence="13">The sequence shown here is derived from an EMBL/GenBank/DDBJ whole genome shotgun (WGS) entry which is preliminary data.</text>
</comment>
<feature type="binding site" evidence="11">
    <location>
        <position position="38"/>
    </location>
    <ligand>
        <name>[4Fe-4S] cluster</name>
        <dbReference type="ChEBI" id="CHEBI:49883"/>
    </ligand>
</feature>
<feature type="binding site" evidence="11">
    <location>
        <position position="35"/>
    </location>
    <ligand>
        <name>[4Fe-4S] cluster</name>
        <dbReference type="ChEBI" id="CHEBI:49883"/>
    </ligand>
</feature>
<keyword evidence="7 11" id="KW-0805">Transcription regulation</keyword>
<keyword evidence="6 11" id="KW-0411">Iron-sulfur</keyword>
<organism evidence="13 14">
    <name type="scientific">Aquipuribacter nitratireducens</name>
    <dbReference type="NCBI Taxonomy" id="650104"/>
    <lineage>
        <taxon>Bacteria</taxon>
        <taxon>Bacillati</taxon>
        <taxon>Actinomycetota</taxon>
        <taxon>Actinomycetes</taxon>
        <taxon>Micrococcales</taxon>
        <taxon>Intrasporangiaceae</taxon>
        <taxon>Aquipuribacter</taxon>
    </lineage>
</organism>
<comment type="PTM">
    <text evidence="11">The Fe-S cluster can be nitrosylated by nitric oxide (NO).</text>
</comment>
<keyword evidence="14" id="KW-1185">Reference proteome</keyword>
<keyword evidence="5 11" id="KW-0408">Iron</keyword>
<dbReference type="PROSITE" id="PS51674">
    <property type="entry name" value="4FE4S_WBL"/>
    <property type="match status" value="1"/>
</dbReference>
<dbReference type="InterPro" id="IPR003482">
    <property type="entry name" value="Whib"/>
</dbReference>
<evidence type="ECO:0000256" key="10">
    <source>
        <dbReference type="ARBA" id="ARBA00023163"/>
    </source>
</evidence>
<proteinExistence type="inferred from homology"/>
<keyword evidence="8 11" id="KW-0238">DNA-binding</keyword>
<evidence type="ECO:0000259" key="12">
    <source>
        <dbReference type="PROSITE" id="PS51674"/>
    </source>
</evidence>
<accession>A0ABW0GQG4</accession>
<feature type="binding site" evidence="11">
    <location>
        <position position="13"/>
    </location>
    <ligand>
        <name>[4Fe-4S] cluster</name>
        <dbReference type="ChEBI" id="CHEBI:49883"/>
    </ligand>
</feature>
<comment type="PTM">
    <text evidence="11">Upon Fe-S cluster removal intramolecular disulfide bonds are formed.</text>
</comment>
<dbReference type="PANTHER" id="PTHR38839">
    <property type="entry name" value="TRANSCRIPTIONAL REGULATOR WHID-RELATED"/>
    <property type="match status" value="1"/>
</dbReference>
<evidence type="ECO:0000256" key="2">
    <source>
        <dbReference type="ARBA" id="ARBA00006597"/>
    </source>
</evidence>
<dbReference type="InterPro" id="IPR034768">
    <property type="entry name" value="4FE4S_WBL"/>
</dbReference>
<dbReference type="RefSeq" id="WP_340270030.1">
    <property type="nucleotide sequence ID" value="NZ_JBBEOG010000005.1"/>
</dbReference>
<keyword evidence="11" id="KW-0963">Cytoplasm</keyword>
<evidence type="ECO:0000256" key="4">
    <source>
        <dbReference type="ARBA" id="ARBA00022723"/>
    </source>
</evidence>
<evidence type="ECO:0000256" key="5">
    <source>
        <dbReference type="ARBA" id="ARBA00023004"/>
    </source>
</evidence>
<reference evidence="14" key="1">
    <citation type="journal article" date="2019" name="Int. J. Syst. Evol. Microbiol.">
        <title>The Global Catalogue of Microorganisms (GCM) 10K type strain sequencing project: providing services to taxonomists for standard genome sequencing and annotation.</title>
        <authorList>
            <consortium name="The Broad Institute Genomics Platform"/>
            <consortium name="The Broad Institute Genome Sequencing Center for Infectious Disease"/>
            <person name="Wu L."/>
            <person name="Ma J."/>
        </authorList>
    </citation>
    <scope>NUCLEOTIDE SEQUENCE [LARGE SCALE GENOMIC DNA]</scope>
    <source>
        <strain evidence="14">CCUG 43114</strain>
    </source>
</reference>
<comment type="similarity">
    <text evidence="2 11">Belongs to the WhiB family.</text>
</comment>
<feature type="binding site" evidence="11">
    <location>
        <position position="44"/>
    </location>
    <ligand>
        <name>[4Fe-4S] cluster</name>
        <dbReference type="ChEBI" id="CHEBI:49883"/>
    </ligand>
</feature>
<dbReference type="EMBL" id="JBHSLD010000014">
    <property type="protein sequence ID" value="MFC5381950.1"/>
    <property type="molecule type" value="Genomic_DNA"/>
</dbReference>
<evidence type="ECO:0000256" key="11">
    <source>
        <dbReference type="HAMAP-Rule" id="MF_01479"/>
    </source>
</evidence>
<dbReference type="PANTHER" id="PTHR38839:SF7">
    <property type="entry name" value="TRANSCRIPTIONAL REGULATOR WHIB4"/>
    <property type="match status" value="1"/>
</dbReference>
<sequence length="100" mass="11391">MTWIEEWPSQGACRAEDPDALFVQGAAQQQAKQVCRACPVRSECLAHALDTRTEFGVWGGATERERRQLLRDHPEVTSWRAVLMHAQRRHEAGRRHVTAS</sequence>
<keyword evidence="4 11" id="KW-0479">Metal-binding</keyword>
<dbReference type="Proteomes" id="UP001596122">
    <property type="component" value="Unassembled WGS sequence"/>
</dbReference>
<dbReference type="Pfam" id="PF02467">
    <property type="entry name" value="Whib"/>
    <property type="match status" value="1"/>
</dbReference>
<evidence type="ECO:0000256" key="7">
    <source>
        <dbReference type="ARBA" id="ARBA00023015"/>
    </source>
</evidence>
<evidence type="ECO:0000256" key="1">
    <source>
        <dbReference type="ARBA" id="ARBA00004496"/>
    </source>
</evidence>
<protein>
    <recommendedName>
        <fullName evidence="11">Transcriptional regulator WhiB</fullName>
    </recommendedName>
</protein>
<evidence type="ECO:0000313" key="13">
    <source>
        <dbReference type="EMBL" id="MFC5381950.1"/>
    </source>
</evidence>